<dbReference type="PANTHER" id="PTHR35339:SF4">
    <property type="entry name" value="LINALOOL DEHYDRATASE_ISOMERASE DOMAIN-CONTAINING PROTEIN"/>
    <property type="match status" value="1"/>
</dbReference>
<dbReference type="InterPro" id="IPR016624">
    <property type="entry name" value="UCP014753"/>
</dbReference>
<proteinExistence type="predicted"/>
<accession>A0ABV0FM83</accession>
<feature type="domain" description="DUF2264" evidence="1">
    <location>
        <begin position="64"/>
        <end position="358"/>
    </location>
</feature>
<name>A0ABV0FM83_9GAMM</name>
<comment type="caution">
    <text evidence="2">The sequence shown here is derived from an EMBL/GenBank/DDBJ whole genome shotgun (WGS) entry which is preliminary data.</text>
</comment>
<keyword evidence="3" id="KW-1185">Reference proteome</keyword>
<dbReference type="PANTHER" id="PTHR35339">
    <property type="entry name" value="LINALOOL DEHYDRATASE_ISOMERASE DOMAIN-CONTAINING PROTEIN"/>
    <property type="match status" value="1"/>
</dbReference>
<protein>
    <submittedName>
        <fullName evidence="2">DUF2264 domain-containing protein</fullName>
    </submittedName>
</protein>
<dbReference type="EMBL" id="JBDPZN010000001">
    <property type="protein sequence ID" value="MEO3680743.1"/>
    <property type="molecule type" value="Genomic_DNA"/>
</dbReference>
<evidence type="ECO:0000259" key="1">
    <source>
        <dbReference type="Pfam" id="PF10022"/>
    </source>
</evidence>
<dbReference type="InterPro" id="IPR049349">
    <property type="entry name" value="DUF2264_N"/>
</dbReference>
<dbReference type="RefSeq" id="WP_347689368.1">
    <property type="nucleotide sequence ID" value="NZ_JBDPZN010000001.1"/>
</dbReference>
<organism evidence="2 3">
    <name type="scientific">Shewanella vesiculosa</name>
    <dbReference type="NCBI Taxonomy" id="518738"/>
    <lineage>
        <taxon>Bacteria</taxon>
        <taxon>Pseudomonadati</taxon>
        <taxon>Pseudomonadota</taxon>
        <taxon>Gammaproteobacteria</taxon>
        <taxon>Alteromonadales</taxon>
        <taxon>Shewanellaceae</taxon>
        <taxon>Shewanella</taxon>
    </lineage>
</organism>
<reference evidence="2 3" key="1">
    <citation type="submission" date="2024-05" db="EMBL/GenBank/DDBJ databases">
        <title>Genome sequencing of Marine Estuary Bacteria, Shewanella vesiculosa and S. baltica, and Pseudomonas syringae.</title>
        <authorList>
            <person name="Gurung A."/>
            <person name="Maclea K.S."/>
        </authorList>
    </citation>
    <scope>NUCLEOTIDE SEQUENCE [LARGE SCALE GENOMIC DNA]</scope>
    <source>
        <strain evidence="2 3">1A</strain>
    </source>
</reference>
<evidence type="ECO:0000313" key="2">
    <source>
        <dbReference type="EMBL" id="MEO3680743.1"/>
    </source>
</evidence>
<dbReference type="Pfam" id="PF10022">
    <property type="entry name" value="DUF2264"/>
    <property type="match status" value="1"/>
</dbReference>
<dbReference type="Proteomes" id="UP001477278">
    <property type="component" value="Unassembled WGS sequence"/>
</dbReference>
<evidence type="ECO:0000313" key="3">
    <source>
        <dbReference type="Proteomes" id="UP001477278"/>
    </source>
</evidence>
<sequence>MSMYYKLLRFYRNYFIHMSHKKPSLDTFFNKKIEGREGFNSLFDYFLLSYNKKSIFNGTRQINGTFESKNGKDIDSIEGVSRQLPYLSAKLLNVEKGSVEYKEIKNIIRKAILNGTDNLSNTYWGDVEDYDQLLCEMSDIALSIWITRDIIWVGLSADEQDNVLNWLRRSYKKKVPENNWILFSVQILIIIKSLDSNYNKKYDEEIKNKFNKVKEFAISNTLFRDGISGPVDYYTSWGFIYSLFWLHQIDPSFESEFISSCIINCASIYQELFDENGIPPLYGRSIIYRGAAIVPILAACSIDHKFKIKASDLLYKSFNFYTANKVFLNGSISLGYIDENKKHVDDYSSSNSVYWFLRPIVISEYLYSKKINIYDVLNDRVCSSDLSSSNYFISPGEDYKIDIIKCNDIVSIIFSDKLNVGVVDKSKLSFRYKLESLFKLRIPRVVRYREDYQKKISSDNSYFKKS</sequence>
<gene>
    <name evidence="2" type="ORF">ABHN84_00375</name>
</gene>